<dbReference type="PANTHER" id="PTHR13009">
    <property type="entry name" value="HEAT SHOCK PROTEIN 90 HSP90 CO-CHAPERONE AHA-1"/>
    <property type="match status" value="1"/>
</dbReference>
<dbReference type="PANTHER" id="PTHR13009:SF22">
    <property type="entry name" value="LD43819P"/>
    <property type="match status" value="1"/>
</dbReference>
<evidence type="ECO:0000259" key="3">
    <source>
        <dbReference type="SMART" id="SM01000"/>
    </source>
</evidence>
<gene>
    <name evidence="4" type="ORF">PVBG_04464</name>
</gene>
<dbReference type="InterPro" id="IPR015310">
    <property type="entry name" value="AHSA1-like_N"/>
</dbReference>
<feature type="compositionally biased region" description="Basic and acidic residues" evidence="2">
    <location>
        <begin position="220"/>
        <end position="232"/>
    </location>
</feature>
<dbReference type="GO" id="GO:0006457">
    <property type="term" value="P:protein folding"/>
    <property type="evidence" value="ECO:0007669"/>
    <property type="project" value="TreeGrafter"/>
</dbReference>
<dbReference type="OrthoDB" id="567237at2759"/>
<evidence type="ECO:0000313" key="5">
    <source>
        <dbReference type="Proteomes" id="UP000053327"/>
    </source>
</evidence>
<feature type="domain" description="Activator of Hsp90 ATPase AHSA1-like N-terminal" evidence="3">
    <location>
        <begin position="244"/>
        <end position="382"/>
    </location>
</feature>
<dbReference type="EMBL" id="KQ234816">
    <property type="protein sequence ID" value="KMZ86806.1"/>
    <property type="molecule type" value="Genomic_DNA"/>
</dbReference>
<dbReference type="Pfam" id="PF09229">
    <property type="entry name" value="Aha1_N"/>
    <property type="match status" value="2"/>
</dbReference>
<comment type="similarity">
    <text evidence="1">Belongs to the AHA1 family.</text>
</comment>
<dbReference type="SMART" id="SM01000">
    <property type="entry name" value="Aha1_N"/>
    <property type="match status" value="2"/>
</dbReference>
<accession>A0A0J9SVC4</accession>
<dbReference type="GO" id="GO:0005829">
    <property type="term" value="C:cytosol"/>
    <property type="evidence" value="ECO:0007669"/>
    <property type="project" value="TreeGrafter"/>
</dbReference>
<dbReference type="SUPFAM" id="SSF103111">
    <property type="entry name" value="Activator of Hsp90 ATPase, Aha1"/>
    <property type="match status" value="2"/>
</dbReference>
<dbReference type="AlphaFoldDB" id="A0A0J9SVC4"/>
<protein>
    <recommendedName>
        <fullName evidence="3">Activator of Hsp90 ATPase AHSA1-like N-terminal domain-containing protein</fullName>
    </recommendedName>
</protein>
<sequence length="382" mass="43189">MAGSVWNRNSWHWEEKNYNKWGETYIKNKLSDLKIEKEDLSVYFDRVEISGNASVSIRKGKQINSFEYVIKFDWAFSKTGQEKEYAGGTAEILDFSNCSVEDNDYAINIELIGDKEESKRAYDILRKDGKEKIKIALKDFPADLLKHDSNESSKEQKILAEEEEKLQNVHQNLPQGANANSANSANTANTANTANAASTANTANTANAANAASTANSANHVKENKEEEKKEGSVWNVNNYHWEEKCLTRWAKEELKNMLDISTVQLSNNISLQLFSSEVDGEACSSLRKKKKLIIYDLKINCEWKAFKKNKNGQVEMEITGHVIVDDVISDFSCDDQSKYKFQFVFDSALPEGAAMNEVIKTEGPAQIEKIIEVFISKMMEK</sequence>
<reference evidence="4 5" key="1">
    <citation type="submission" date="2011-08" db="EMBL/GenBank/DDBJ databases">
        <title>The Genome Sequence of Plasmodium vivax Brazil I.</title>
        <authorList>
            <consortium name="The Broad Institute Genome Sequencing Platform"/>
            <consortium name="The Broad Institute Genome Sequencing Center for Infectious Disease"/>
            <person name="Neafsey D."/>
            <person name="Carlton J."/>
            <person name="Barnwell J."/>
            <person name="Collins W."/>
            <person name="Escalante A."/>
            <person name="Mullikin J."/>
            <person name="Saul A."/>
            <person name="Guigo R."/>
            <person name="Camara F."/>
            <person name="Young S.K."/>
            <person name="Zeng Q."/>
            <person name="Gargeya S."/>
            <person name="Fitzgerald M."/>
            <person name="Haas B."/>
            <person name="Abouelleil A."/>
            <person name="Alvarado L."/>
            <person name="Arachchi H.M."/>
            <person name="Berlin A."/>
            <person name="Brown A."/>
            <person name="Chapman S.B."/>
            <person name="Chen Z."/>
            <person name="Dunbar C."/>
            <person name="Freedman E."/>
            <person name="Gearin G."/>
            <person name="Gellesch M."/>
            <person name="Goldberg J."/>
            <person name="Griggs A."/>
            <person name="Gujja S."/>
            <person name="Heiman D."/>
            <person name="Howarth C."/>
            <person name="Larson L."/>
            <person name="Lui A."/>
            <person name="MacDonald P.J.P."/>
            <person name="Montmayeur A."/>
            <person name="Murphy C."/>
            <person name="Neiman D."/>
            <person name="Pearson M."/>
            <person name="Priest M."/>
            <person name="Roberts A."/>
            <person name="Saif S."/>
            <person name="Shea T."/>
            <person name="Shenoy N."/>
            <person name="Sisk P."/>
            <person name="Stolte C."/>
            <person name="Sykes S."/>
            <person name="Wortman J."/>
            <person name="Nusbaum C."/>
            <person name="Birren B."/>
        </authorList>
    </citation>
    <scope>NUCLEOTIDE SEQUENCE [LARGE SCALE GENOMIC DNA]</scope>
    <source>
        <strain evidence="4 5">Brazil I</strain>
    </source>
</reference>
<dbReference type="GO" id="GO:0051087">
    <property type="term" value="F:protein-folding chaperone binding"/>
    <property type="evidence" value="ECO:0007669"/>
    <property type="project" value="InterPro"/>
</dbReference>
<dbReference type="Gene3D" id="3.15.10.20">
    <property type="entry name" value="Activator of Hsp90 ATPase Aha1, N-terminal domain"/>
    <property type="match status" value="2"/>
</dbReference>
<organism evidence="4 5">
    <name type="scientific">Plasmodium vivax (strain Brazil I)</name>
    <dbReference type="NCBI Taxonomy" id="1033975"/>
    <lineage>
        <taxon>Eukaryota</taxon>
        <taxon>Sar</taxon>
        <taxon>Alveolata</taxon>
        <taxon>Apicomplexa</taxon>
        <taxon>Aconoidasida</taxon>
        <taxon>Haemosporida</taxon>
        <taxon>Plasmodiidae</taxon>
        <taxon>Plasmodium</taxon>
        <taxon>Plasmodium (Plasmodium)</taxon>
    </lineage>
</organism>
<dbReference type="GO" id="GO:0001671">
    <property type="term" value="F:ATPase activator activity"/>
    <property type="evidence" value="ECO:0007669"/>
    <property type="project" value="InterPro"/>
</dbReference>
<dbReference type="Proteomes" id="UP000053327">
    <property type="component" value="Unassembled WGS sequence"/>
</dbReference>
<proteinExistence type="inferred from homology"/>
<evidence type="ECO:0000313" key="4">
    <source>
        <dbReference type="EMBL" id="KMZ86806.1"/>
    </source>
</evidence>
<feature type="domain" description="Activator of Hsp90 ATPase AHSA1-like N-terminal" evidence="3">
    <location>
        <begin position="15"/>
        <end position="152"/>
    </location>
</feature>
<evidence type="ECO:0000256" key="1">
    <source>
        <dbReference type="ARBA" id="ARBA00006817"/>
    </source>
</evidence>
<feature type="compositionally biased region" description="Low complexity" evidence="2">
    <location>
        <begin position="210"/>
        <end position="219"/>
    </location>
</feature>
<name>A0A0J9SVC4_PLAV1</name>
<dbReference type="InterPro" id="IPR036338">
    <property type="entry name" value="Aha1"/>
</dbReference>
<evidence type="ECO:0000256" key="2">
    <source>
        <dbReference type="SAM" id="MobiDB-lite"/>
    </source>
</evidence>
<feature type="region of interest" description="Disordered" evidence="2">
    <location>
        <begin position="210"/>
        <end position="232"/>
    </location>
</feature>